<proteinExistence type="predicted"/>
<dbReference type="EMBL" id="BGZK01001549">
    <property type="protein sequence ID" value="GBP82138.1"/>
    <property type="molecule type" value="Genomic_DNA"/>
</dbReference>
<sequence length="103" mass="11911">MRAVLPESAHALRPLQIRRCIKQRLSPRRPAARDVTRMCGRFRIHATGIVLLCVCFARNILLEEWLLQDLTEEKKRVRPLWVVGVHGGQWLPTLQCSACSFHE</sequence>
<organism evidence="1 2">
    <name type="scientific">Eumeta variegata</name>
    <name type="common">Bagworm moth</name>
    <name type="synonym">Eumeta japonica</name>
    <dbReference type="NCBI Taxonomy" id="151549"/>
    <lineage>
        <taxon>Eukaryota</taxon>
        <taxon>Metazoa</taxon>
        <taxon>Ecdysozoa</taxon>
        <taxon>Arthropoda</taxon>
        <taxon>Hexapoda</taxon>
        <taxon>Insecta</taxon>
        <taxon>Pterygota</taxon>
        <taxon>Neoptera</taxon>
        <taxon>Endopterygota</taxon>
        <taxon>Lepidoptera</taxon>
        <taxon>Glossata</taxon>
        <taxon>Ditrysia</taxon>
        <taxon>Tineoidea</taxon>
        <taxon>Psychidae</taxon>
        <taxon>Oiketicinae</taxon>
        <taxon>Eumeta</taxon>
    </lineage>
</organism>
<accession>A0A4C1Z1C3</accession>
<keyword evidence="2" id="KW-1185">Reference proteome</keyword>
<gene>
    <name evidence="1" type="ORF">EVAR_62191_1</name>
</gene>
<evidence type="ECO:0000313" key="2">
    <source>
        <dbReference type="Proteomes" id="UP000299102"/>
    </source>
</evidence>
<dbReference type="Proteomes" id="UP000299102">
    <property type="component" value="Unassembled WGS sequence"/>
</dbReference>
<comment type="caution">
    <text evidence="1">The sequence shown here is derived from an EMBL/GenBank/DDBJ whole genome shotgun (WGS) entry which is preliminary data.</text>
</comment>
<name>A0A4C1Z1C3_EUMVA</name>
<evidence type="ECO:0000313" key="1">
    <source>
        <dbReference type="EMBL" id="GBP82138.1"/>
    </source>
</evidence>
<dbReference type="AlphaFoldDB" id="A0A4C1Z1C3"/>
<protein>
    <submittedName>
        <fullName evidence="1">Uncharacterized protein</fullName>
    </submittedName>
</protein>
<reference evidence="1 2" key="1">
    <citation type="journal article" date="2019" name="Commun. Biol.">
        <title>The bagworm genome reveals a unique fibroin gene that provides high tensile strength.</title>
        <authorList>
            <person name="Kono N."/>
            <person name="Nakamura H."/>
            <person name="Ohtoshi R."/>
            <person name="Tomita M."/>
            <person name="Numata K."/>
            <person name="Arakawa K."/>
        </authorList>
    </citation>
    <scope>NUCLEOTIDE SEQUENCE [LARGE SCALE GENOMIC DNA]</scope>
</reference>